<organism evidence="1 2">
    <name type="scientific">Xylaria bambusicola</name>
    <dbReference type="NCBI Taxonomy" id="326684"/>
    <lineage>
        <taxon>Eukaryota</taxon>
        <taxon>Fungi</taxon>
        <taxon>Dikarya</taxon>
        <taxon>Ascomycota</taxon>
        <taxon>Pezizomycotina</taxon>
        <taxon>Sordariomycetes</taxon>
        <taxon>Xylariomycetidae</taxon>
        <taxon>Xylariales</taxon>
        <taxon>Xylariaceae</taxon>
        <taxon>Xylaria</taxon>
    </lineage>
</organism>
<proteinExistence type="predicted"/>
<dbReference type="EMBL" id="JAWHQM010000055">
    <property type="protein sequence ID" value="KAK5635580.1"/>
    <property type="molecule type" value="Genomic_DNA"/>
</dbReference>
<accession>A0AAN7UMJ7</accession>
<comment type="caution">
    <text evidence="1">The sequence shown here is derived from an EMBL/GenBank/DDBJ whole genome shotgun (WGS) entry which is preliminary data.</text>
</comment>
<dbReference type="AlphaFoldDB" id="A0AAN7UMJ7"/>
<reference evidence="1 2" key="1">
    <citation type="submission" date="2023-10" db="EMBL/GenBank/DDBJ databases">
        <title>Draft genome sequence of Xylaria bambusicola isolate GMP-LS, the root and basal stem rot pathogen of sugarcane in Indonesia.</title>
        <authorList>
            <person name="Selvaraj P."/>
            <person name="Muralishankar V."/>
            <person name="Muruganantham S."/>
            <person name="Sp S."/>
            <person name="Haryani S."/>
            <person name="Lau K.J.X."/>
            <person name="Naqvi N.I."/>
        </authorList>
    </citation>
    <scope>NUCLEOTIDE SEQUENCE [LARGE SCALE GENOMIC DNA]</scope>
    <source>
        <strain evidence="1">GMP-LS</strain>
    </source>
</reference>
<evidence type="ECO:0000313" key="2">
    <source>
        <dbReference type="Proteomes" id="UP001305414"/>
    </source>
</evidence>
<keyword evidence="2" id="KW-1185">Reference proteome</keyword>
<evidence type="ECO:0000313" key="1">
    <source>
        <dbReference type="EMBL" id="KAK5635580.1"/>
    </source>
</evidence>
<dbReference type="Proteomes" id="UP001305414">
    <property type="component" value="Unassembled WGS sequence"/>
</dbReference>
<gene>
    <name evidence="1" type="ORF">RRF57_011292</name>
</gene>
<sequence length="103" mass="11181">MSPAGRVTVPHVSSSCQDPAQNIRSHLPNIQCAGRVLTPYASAMRSSNPFTGSSPQPKVDFPEGYHVEVDCNDELPIGLKLVQWRNLGEPRGAEEFLATTYVG</sequence>
<protein>
    <submittedName>
        <fullName evidence="1">Uncharacterized protein</fullName>
    </submittedName>
</protein>
<name>A0AAN7UMJ7_9PEZI</name>